<dbReference type="PANTHER" id="PTHR14136">
    <property type="entry name" value="BTB_POZ DOMAIN-CONTAINING PROTEIN KCTD9"/>
    <property type="match status" value="1"/>
</dbReference>
<dbReference type="SUPFAM" id="SSF141571">
    <property type="entry name" value="Pentapeptide repeat-like"/>
    <property type="match status" value="1"/>
</dbReference>
<evidence type="ECO:0008006" key="4">
    <source>
        <dbReference type="Google" id="ProtNLM"/>
    </source>
</evidence>
<dbReference type="Gene3D" id="2.160.20.80">
    <property type="entry name" value="E3 ubiquitin-protein ligase SopA"/>
    <property type="match status" value="1"/>
</dbReference>
<name>A0ABU2C4C4_9BURK</name>
<gene>
    <name evidence="2" type="ORF">J2X19_000828</name>
</gene>
<dbReference type="PANTHER" id="PTHR14136:SF17">
    <property type="entry name" value="BTB_POZ DOMAIN-CONTAINING PROTEIN KCTD9"/>
    <property type="match status" value="1"/>
</dbReference>
<reference evidence="2 3" key="1">
    <citation type="submission" date="2023-07" db="EMBL/GenBank/DDBJ databases">
        <title>Sorghum-associated microbial communities from plants grown in Nebraska, USA.</title>
        <authorList>
            <person name="Schachtman D."/>
        </authorList>
    </citation>
    <scope>NUCLEOTIDE SEQUENCE [LARGE SCALE GENOMIC DNA]</scope>
    <source>
        <strain evidence="2 3">BE313</strain>
    </source>
</reference>
<keyword evidence="3" id="KW-1185">Reference proteome</keyword>
<dbReference type="InterPro" id="IPR001646">
    <property type="entry name" value="5peptide_repeat"/>
</dbReference>
<dbReference type="RefSeq" id="WP_310370921.1">
    <property type="nucleotide sequence ID" value="NZ_JAVDXT010000001.1"/>
</dbReference>
<dbReference type="InterPro" id="IPR051082">
    <property type="entry name" value="Pentapeptide-BTB/POZ_domain"/>
</dbReference>
<dbReference type="Proteomes" id="UP001180487">
    <property type="component" value="Unassembled WGS sequence"/>
</dbReference>
<evidence type="ECO:0000313" key="3">
    <source>
        <dbReference type="Proteomes" id="UP001180487"/>
    </source>
</evidence>
<evidence type="ECO:0000256" key="1">
    <source>
        <dbReference type="SAM" id="MobiDB-lite"/>
    </source>
</evidence>
<organism evidence="2 3">
    <name type="scientific">Rhodoferax ferrireducens</name>
    <dbReference type="NCBI Taxonomy" id="192843"/>
    <lineage>
        <taxon>Bacteria</taxon>
        <taxon>Pseudomonadati</taxon>
        <taxon>Pseudomonadota</taxon>
        <taxon>Betaproteobacteria</taxon>
        <taxon>Burkholderiales</taxon>
        <taxon>Comamonadaceae</taxon>
        <taxon>Rhodoferax</taxon>
    </lineage>
</organism>
<comment type="caution">
    <text evidence="2">The sequence shown here is derived from an EMBL/GenBank/DDBJ whole genome shotgun (WGS) entry which is preliminary data.</text>
</comment>
<feature type="region of interest" description="Disordered" evidence="1">
    <location>
        <begin position="297"/>
        <end position="316"/>
    </location>
</feature>
<accession>A0ABU2C4C4</accession>
<dbReference type="Pfam" id="PF00805">
    <property type="entry name" value="Pentapeptide"/>
    <property type="match status" value="1"/>
</dbReference>
<dbReference type="EMBL" id="JAVDXT010000001">
    <property type="protein sequence ID" value="MDR7376170.1"/>
    <property type="molecule type" value="Genomic_DNA"/>
</dbReference>
<evidence type="ECO:0000313" key="2">
    <source>
        <dbReference type="EMBL" id="MDR7376170.1"/>
    </source>
</evidence>
<protein>
    <recommendedName>
        <fullName evidence="4">Pentapeptide repeat</fullName>
    </recommendedName>
</protein>
<feature type="compositionally biased region" description="Low complexity" evidence="1">
    <location>
        <begin position="305"/>
        <end position="316"/>
    </location>
</feature>
<sequence>MTTTELVISPVGTTSILSAVQSDLKSTEPKLNQSTSTRSNEASALVSKPSITERLATWAEKSPSVRLWVRINQSMTVLSLIVASIAFALAYLKYTEDNHKADEDRVAKAWDVVVRMSGRQSNGGQVSAMERLVRSNTSLARIDLHQTFLAHAKLEKADLQAANLAGSDLSGANMRHARLAGADLSGANLSYADLSGADLSGVNLGSANLAFATIDVNAIEARSIAMADITGARFVYVDDDDSTIWDTYADTLGEGDAAQNVQHIIDSTCSDARFNEKLGREVPFVIHARRCPHPLDYESLKRQRPSMPATSASSPS</sequence>
<proteinExistence type="predicted"/>